<organism evidence="17 18">
    <name type="scientific">Linnemannia gamsii</name>
    <dbReference type="NCBI Taxonomy" id="64522"/>
    <lineage>
        <taxon>Eukaryota</taxon>
        <taxon>Fungi</taxon>
        <taxon>Fungi incertae sedis</taxon>
        <taxon>Mucoromycota</taxon>
        <taxon>Mortierellomycotina</taxon>
        <taxon>Mortierellomycetes</taxon>
        <taxon>Mortierellales</taxon>
        <taxon>Mortierellaceae</taxon>
        <taxon>Linnemannia</taxon>
    </lineage>
</organism>
<dbReference type="SMART" id="SM00382">
    <property type="entry name" value="AAA"/>
    <property type="match status" value="1"/>
</dbReference>
<evidence type="ECO:0000256" key="9">
    <source>
        <dbReference type="ARBA" id="ARBA00023125"/>
    </source>
</evidence>
<evidence type="ECO:0000256" key="1">
    <source>
        <dbReference type="ARBA" id="ARBA00004123"/>
    </source>
</evidence>
<reference evidence="17 18" key="1">
    <citation type="journal article" date="2020" name="Fungal Divers.">
        <title>Resolving the Mortierellaceae phylogeny through synthesis of multi-gene phylogenetics and phylogenomics.</title>
        <authorList>
            <person name="Vandepol N."/>
            <person name="Liber J."/>
            <person name="Desiro A."/>
            <person name="Na H."/>
            <person name="Kennedy M."/>
            <person name="Barry K."/>
            <person name="Grigoriev I.V."/>
            <person name="Miller A.N."/>
            <person name="O'Donnell K."/>
            <person name="Stajich J.E."/>
            <person name="Bonito G."/>
        </authorList>
    </citation>
    <scope>NUCLEOTIDE SEQUENCE [LARGE SCALE GENOMIC DNA]</scope>
    <source>
        <strain evidence="17 18">AD045</strain>
    </source>
</reference>
<keyword evidence="7 17" id="KW-0347">Helicase</keyword>
<dbReference type="InterPro" id="IPR031327">
    <property type="entry name" value="MCM"/>
</dbReference>
<dbReference type="InterPro" id="IPR001208">
    <property type="entry name" value="MCM_dom"/>
</dbReference>
<dbReference type="InterPro" id="IPR003593">
    <property type="entry name" value="AAA+_ATPase"/>
</dbReference>
<evidence type="ECO:0000256" key="2">
    <source>
        <dbReference type="ARBA" id="ARBA00008010"/>
    </source>
</evidence>
<dbReference type="PANTHER" id="PTHR11630">
    <property type="entry name" value="DNA REPLICATION LICENSING FACTOR MCM FAMILY MEMBER"/>
    <property type="match status" value="1"/>
</dbReference>
<dbReference type="PANTHER" id="PTHR11630:SF48">
    <property type="entry name" value="DNA HELICASE MCM9"/>
    <property type="match status" value="1"/>
</dbReference>
<dbReference type="InterPro" id="IPR012340">
    <property type="entry name" value="NA-bd_OB-fold"/>
</dbReference>
<evidence type="ECO:0000256" key="5">
    <source>
        <dbReference type="ARBA" id="ARBA00022763"/>
    </source>
</evidence>
<evidence type="ECO:0000256" key="6">
    <source>
        <dbReference type="ARBA" id="ARBA00022801"/>
    </source>
</evidence>
<dbReference type="SUPFAM" id="SSF52540">
    <property type="entry name" value="P-loop containing nucleoside triphosphate hydrolases"/>
    <property type="match status" value="1"/>
</dbReference>
<accession>A0ABQ7JPV5</accession>
<keyword evidence="8 14" id="KW-0067">ATP-binding</keyword>
<comment type="subcellular location">
    <subcellularLocation>
        <location evidence="1">Nucleus</location>
    </subcellularLocation>
</comment>
<feature type="region of interest" description="Disordered" evidence="15">
    <location>
        <begin position="122"/>
        <end position="145"/>
    </location>
</feature>
<dbReference type="PROSITE" id="PS50051">
    <property type="entry name" value="MCM_2"/>
    <property type="match status" value="1"/>
</dbReference>
<dbReference type="InterPro" id="IPR058768">
    <property type="entry name" value="MCM9_N"/>
</dbReference>
<feature type="compositionally biased region" description="Basic and acidic residues" evidence="15">
    <location>
        <begin position="808"/>
        <end position="830"/>
    </location>
</feature>
<feature type="compositionally biased region" description="Basic and acidic residues" evidence="15">
    <location>
        <begin position="607"/>
        <end position="617"/>
    </location>
</feature>
<dbReference type="Pfam" id="PF26066">
    <property type="entry name" value="MCM9_N"/>
    <property type="match status" value="1"/>
</dbReference>
<evidence type="ECO:0000313" key="18">
    <source>
        <dbReference type="Proteomes" id="UP001194696"/>
    </source>
</evidence>
<dbReference type="Pfam" id="PF00493">
    <property type="entry name" value="MCM"/>
    <property type="match status" value="1"/>
</dbReference>
<feature type="region of interest" description="Disordered" evidence="15">
    <location>
        <begin position="789"/>
        <end position="854"/>
    </location>
</feature>
<evidence type="ECO:0000256" key="8">
    <source>
        <dbReference type="ARBA" id="ARBA00022840"/>
    </source>
</evidence>
<evidence type="ECO:0000256" key="11">
    <source>
        <dbReference type="ARBA" id="ARBA00023242"/>
    </source>
</evidence>
<dbReference type="EC" id="3.6.4.12" evidence="3"/>
<dbReference type="SMART" id="SM00350">
    <property type="entry name" value="MCM"/>
    <property type="match status" value="1"/>
</dbReference>
<keyword evidence="6" id="KW-0378">Hydrolase</keyword>
<evidence type="ECO:0000256" key="15">
    <source>
        <dbReference type="SAM" id="MobiDB-lite"/>
    </source>
</evidence>
<dbReference type="GO" id="GO:0004386">
    <property type="term" value="F:helicase activity"/>
    <property type="evidence" value="ECO:0007669"/>
    <property type="project" value="UniProtKB-KW"/>
</dbReference>
<evidence type="ECO:0000256" key="14">
    <source>
        <dbReference type="RuleBase" id="RU004070"/>
    </source>
</evidence>
<keyword evidence="11" id="KW-0539">Nucleus</keyword>
<feature type="region of interest" description="Disordered" evidence="15">
    <location>
        <begin position="892"/>
        <end position="914"/>
    </location>
</feature>
<dbReference type="InterPro" id="IPR027417">
    <property type="entry name" value="P-loop_NTPase"/>
</dbReference>
<dbReference type="Proteomes" id="UP001194696">
    <property type="component" value="Unassembled WGS sequence"/>
</dbReference>
<keyword evidence="4 14" id="KW-0547">Nucleotide-binding</keyword>
<feature type="compositionally biased region" description="Basic and acidic residues" evidence="15">
    <location>
        <begin position="942"/>
        <end position="968"/>
    </location>
</feature>
<dbReference type="InterPro" id="IPR033762">
    <property type="entry name" value="MCM_OB"/>
</dbReference>
<comment type="catalytic activity">
    <reaction evidence="13">
        <text>ATP + H2O = ADP + phosphate + H(+)</text>
        <dbReference type="Rhea" id="RHEA:13065"/>
        <dbReference type="ChEBI" id="CHEBI:15377"/>
        <dbReference type="ChEBI" id="CHEBI:15378"/>
        <dbReference type="ChEBI" id="CHEBI:30616"/>
        <dbReference type="ChEBI" id="CHEBI:43474"/>
        <dbReference type="ChEBI" id="CHEBI:456216"/>
        <dbReference type="EC" id="3.6.4.12"/>
    </reaction>
</comment>
<dbReference type="Pfam" id="PF17855">
    <property type="entry name" value="MCM_lid"/>
    <property type="match status" value="1"/>
</dbReference>
<gene>
    <name evidence="17" type="primary">MCM9</name>
    <name evidence="17" type="ORF">BGZ96_012707</name>
</gene>
<keyword evidence="10" id="KW-0234">DNA repair</keyword>
<evidence type="ECO:0000256" key="12">
    <source>
        <dbReference type="ARBA" id="ARBA00042301"/>
    </source>
</evidence>
<dbReference type="InterPro" id="IPR041562">
    <property type="entry name" value="MCM_lid"/>
</dbReference>
<dbReference type="SUPFAM" id="SSF50249">
    <property type="entry name" value="Nucleic acid-binding proteins"/>
    <property type="match status" value="1"/>
</dbReference>
<proteinExistence type="inferred from homology"/>
<feature type="region of interest" description="Disordered" evidence="15">
    <location>
        <begin position="929"/>
        <end position="968"/>
    </location>
</feature>
<feature type="region of interest" description="Disordered" evidence="15">
    <location>
        <begin position="580"/>
        <end position="657"/>
    </location>
</feature>
<sequence>MEADSEDSFRATLKQGIQDQNYHDICEILYNPDTTHHYSVVIDIMALVDSGTDPRLWSDLAVSPHKVLPILDRILQDVQMDLIHLNSLLDDDNDDDNGIESQDHPRASYSYGSSNAGGGFGRISQATASRSSNGGGPGGKKKKKPMYLKSKCSARVMGLPAAESRRRTVPTCVDVGTFLSITATVVRTGVVKMLENKKPVVCLMCKGTFDVLADVEQYNKVVMPTRCQAQGNPKPCHGYKFHMVEPPPGQLPEGCRDYQEIKIQEQTNKLTMGTIPGSMVVILHDDLVDHAKSGDDVTITGTVIRRWKPPMVGERCDIELALLANHVFIHNEQRVGVGITEEQRLDFEHFWEHARSKQVNKPFTARNQVLGQICPKVYGLYIVKLAVMLVLTGGVAKNDEKTGMKVRGEPHLLLVGDPGTGKSQFLKYAAELNPRSVLTTGIGSSSAGLTVTAVRDGNEWQLEAGALVLADRGLCCIDEFGGMREHDKVAIHEAMEQQSISIAKAGIVCKLNTRCSVIAATNPKGKYDPNESVSINIALASPLLSRFDIVLVLMDTGNANWDQKISSYILDTRMRMDGQFVPKRKRLTGKDIRRRRRKLRKNAKRRRMEEIGLRPGDDGYDSSISDDGSSVGGSAAGRGEDNDDEDDEEVEEETRPDPWSLEKVKAYLIWIKATFQPKLTPPAEQVLVSYYQLQRKADLRNAARTTIRLLESLIRLSQAHARLMARDLVTVQDAVVVISLMEATAHGGAAALGGINPLHASFPKSAEDEYWRQEAAMLDRLGLSQLASRLQEGDDDDDEVVPGTDTEEMSRISVKREWEGGCGDDYDHNRNHGRSASSPAKRGRNPGLVAARSISSSASSVSTAVLSTGSMVLDDQAEVEFLERLRQTDPVVDNLDNSNNEGEGFVGVKTEEEEPPLIDRRFALRQTQSTQSYFGAASPPVSRRDKGKGMVRDRDFGDEFDHNERPNS</sequence>
<feature type="compositionally biased region" description="Acidic residues" evidence="15">
    <location>
        <begin position="641"/>
        <end position="652"/>
    </location>
</feature>
<keyword evidence="9 14" id="KW-0238">DNA-binding</keyword>
<name>A0ABQ7JPV5_9FUNG</name>
<evidence type="ECO:0000313" key="17">
    <source>
        <dbReference type="EMBL" id="KAG0282923.1"/>
    </source>
</evidence>
<evidence type="ECO:0000259" key="16">
    <source>
        <dbReference type="PROSITE" id="PS50051"/>
    </source>
</evidence>
<dbReference type="Gene3D" id="3.40.50.300">
    <property type="entry name" value="P-loop containing nucleotide triphosphate hydrolases"/>
    <property type="match status" value="1"/>
</dbReference>
<dbReference type="Gene3D" id="2.40.50.140">
    <property type="entry name" value="Nucleic acid-binding proteins"/>
    <property type="match status" value="1"/>
</dbReference>
<dbReference type="PRINTS" id="PR01657">
    <property type="entry name" value="MCMFAMILY"/>
</dbReference>
<dbReference type="Pfam" id="PF17207">
    <property type="entry name" value="MCM_OB"/>
    <property type="match status" value="1"/>
</dbReference>
<evidence type="ECO:0000256" key="7">
    <source>
        <dbReference type="ARBA" id="ARBA00022806"/>
    </source>
</evidence>
<comment type="similarity">
    <text evidence="2 14">Belongs to the MCM family.</text>
</comment>
<keyword evidence="5" id="KW-0227">DNA damage</keyword>
<evidence type="ECO:0000256" key="4">
    <source>
        <dbReference type="ARBA" id="ARBA00022741"/>
    </source>
</evidence>
<feature type="compositionally biased region" description="Basic residues" evidence="15">
    <location>
        <begin position="582"/>
        <end position="606"/>
    </location>
</feature>
<protein>
    <recommendedName>
        <fullName evidence="3">DNA helicase</fullName>
        <ecNumber evidence="3">3.6.4.12</ecNumber>
    </recommendedName>
    <alternativeName>
        <fullName evidence="12">Minichromosome maintenance 9</fullName>
    </alternativeName>
</protein>
<feature type="domain" description="MCM C-terminal AAA(+) ATPase" evidence="16">
    <location>
        <begin position="365"/>
        <end position="569"/>
    </location>
</feature>
<keyword evidence="18" id="KW-1185">Reference proteome</keyword>
<comment type="caution">
    <text evidence="17">The sequence shown here is derived from an EMBL/GenBank/DDBJ whole genome shotgun (WGS) entry which is preliminary data.</text>
</comment>
<evidence type="ECO:0000256" key="13">
    <source>
        <dbReference type="ARBA" id="ARBA00047995"/>
    </source>
</evidence>
<evidence type="ECO:0000256" key="10">
    <source>
        <dbReference type="ARBA" id="ARBA00023204"/>
    </source>
</evidence>
<evidence type="ECO:0000256" key="3">
    <source>
        <dbReference type="ARBA" id="ARBA00012551"/>
    </source>
</evidence>
<dbReference type="EMBL" id="JAAAIM010000980">
    <property type="protein sequence ID" value="KAG0282923.1"/>
    <property type="molecule type" value="Genomic_DNA"/>
</dbReference>